<dbReference type="Gene3D" id="2.102.10.10">
    <property type="entry name" value="Rieske [2Fe-2S] iron-sulphur domain"/>
    <property type="match status" value="1"/>
</dbReference>
<keyword evidence="4" id="KW-0479">Metal-binding</keyword>
<evidence type="ECO:0000313" key="13">
    <source>
        <dbReference type="EMBL" id="NMH80562.1"/>
    </source>
</evidence>
<evidence type="ECO:0000259" key="12">
    <source>
        <dbReference type="PROSITE" id="PS51296"/>
    </source>
</evidence>
<gene>
    <name evidence="13" type="ORF">HF577_26180</name>
</gene>
<feature type="compositionally biased region" description="Low complexity" evidence="10">
    <location>
        <begin position="52"/>
        <end position="74"/>
    </location>
</feature>
<dbReference type="Pfam" id="PF00355">
    <property type="entry name" value="Rieske"/>
    <property type="match status" value="1"/>
</dbReference>
<keyword evidence="6" id="KW-0411">Iron-sulfur</keyword>
<dbReference type="PANTHER" id="PTHR10134">
    <property type="entry name" value="CYTOCHROME B-C1 COMPLEX SUBUNIT RIESKE, MITOCHONDRIAL"/>
    <property type="match status" value="1"/>
</dbReference>
<evidence type="ECO:0000256" key="6">
    <source>
        <dbReference type="ARBA" id="ARBA00023014"/>
    </source>
</evidence>
<dbReference type="InterPro" id="IPR017941">
    <property type="entry name" value="Rieske_2Fe-2S"/>
</dbReference>
<dbReference type="CDD" id="cd03467">
    <property type="entry name" value="Rieske"/>
    <property type="match status" value="1"/>
</dbReference>
<dbReference type="InterPro" id="IPR006311">
    <property type="entry name" value="TAT_signal"/>
</dbReference>
<dbReference type="EMBL" id="JAAXKY010000106">
    <property type="protein sequence ID" value="NMH80562.1"/>
    <property type="molecule type" value="Genomic_DNA"/>
</dbReference>
<dbReference type="PRINTS" id="PR00162">
    <property type="entry name" value="RIESKE"/>
</dbReference>
<feature type="domain" description="Rieske" evidence="12">
    <location>
        <begin position="70"/>
        <end position="162"/>
    </location>
</feature>
<dbReference type="InterPro" id="IPR014349">
    <property type="entry name" value="Rieske_Fe-S_prot"/>
</dbReference>
<proteinExistence type="predicted"/>
<evidence type="ECO:0000256" key="9">
    <source>
        <dbReference type="ARBA" id="ARBA00034078"/>
    </source>
</evidence>
<keyword evidence="7" id="KW-1015">Disulfide bond</keyword>
<name>A0ABX1RJI7_9PSEU</name>
<dbReference type="PROSITE" id="PS51296">
    <property type="entry name" value="RIESKE"/>
    <property type="match status" value="1"/>
</dbReference>
<evidence type="ECO:0000256" key="7">
    <source>
        <dbReference type="ARBA" id="ARBA00023157"/>
    </source>
</evidence>
<dbReference type="SUPFAM" id="SSF50022">
    <property type="entry name" value="ISP domain"/>
    <property type="match status" value="1"/>
</dbReference>
<reference evidence="13 14" key="1">
    <citation type="submission" date="2020-04" db="EMBL/GenBank/DDBJ databases">
        <authorList>
            <person name="Klaysubun C."/>
            <person name="Duangmal K."/>
            <person name="Lipun K."/>
        </authorList>
    </citation>
    <scope>NUCLEOTIDE SEQUENCE [LARGE SCALE GENOMIC DNA]</scope>
    <source>
        <strain evidence="13 14">JCM 11839</strain>
    </source>
</reference>
<dbReference type="InterPro" id="IPR036922">
    <property type="entry name" value="Rieske_2Fe-2S_sf"/>
</dbReference>
<organism evidence="13 14">
    <name type="scientific">Pseudonocardia xinjiangensis</name>
    <dbReference type="NCBI Taxonomy" id="75289"/>
    <lineage>
        <taxon>Bacteria</taxon>
        <taxon>Bacillati</taxon>
        <taxon>Actinomycetota</taxon>
        <taxon>Actinomycetes</taxon>
        <taxon>Pseudonocardiales</taxon>
        <taxon>Pseudonocardiaceae</taxon>
        <taxon>Pseudonocardia</taxon>
    </lineage>
</organism>
<comment type="function">
    <text evidence="1">Iron-sulfur subunit of the cytochrome bc1 complex, an essential component of the respiratory electron transport chain required for ATP synthesis. The bc1 complex catalyzes the oxidation of menaquinol and the reduction of cytochrome c in the respiratory chain. The bc1 complex operates through a Q-cycle mechanism that couples electron transfer to generation of the proton gradient that drives ATP synthesis.</text>
</comment>
<evidence type="ECO:0000256" key="4">
    <source>
        <dbReference type="ARBA" id="ARBA00022723"/>
    </source>
</evidence>
<feature type="chain" id="PRO_5047308318" description="Cytochrome bc1 complex Rieske iron-sulfur subunit" evidence="11">
    <location>
        <begin position="32"/>
        <end position="163"/>
    </location>
</feature>
<evidence type="ECO:0000313" key="14">
    <source>
        <dbReference type="Proteomes" id="UP001296706"/>
    </source>
</evidence>
<evidence type="ECO:0000256" key="8">
    <source>
        <dbReference type="ARBA" id="ARBA00029586"/>
    </source>
</evidence>
<evidence type="ECO:0000256" key="10">
    <source>
        <dbReference type="SAM" id="MobiDB-lite"/>
    </source>
</evidence>
<dbReference type="InterPro" id="IPR005805">
    <property type="entry name" value="Rieske_Fe-S_prot_C"/>
</dbReference>
<evidence type="ECO:0000256" key="3">
    <source>
        <dbReference type="ARBA" id="ARBA00022714"/>
    </source>
</evidence>
<comment type="caution">
    <text evidence="13">The sequence shown here is derived from an EMBL/GenBank/DDBJ whole genome shotgun (WGS) entry which is preliminary data.</text>
</comment>
<evidence type="ECO:0000256" key="1">
    <source>
        <dbReference type="ARBA" id="ARBA00002494"/>
    </source>
</evidence>
<dbReference type="RefSeq" id="WP_169398613.1">
    <property type="nucleotide sequence ID" value="NZ_BAAAJH010000009.1"/>
</dbReference>
<protein>
    <recommendedName>
        <fullName evidence="2">Cytochrome bc1 complex Rieske iron-sulfur subunit</fullName>
    </recommendedName>
    <alternativeName>
        <fullName evidence="8">Cytochrome bc1 reductase complex subunit QcrA</fullName>
    </alternativeName>
</protein>
<keyword evidence="5" id="KW-0408">Iron</keyword>
<feature type="region of interest" description="Disordered" evidence="10">
    <location>
        <begin position="43"/>
        <end position="74"/>
    </location>
</feature>
<evidence type="ECO:0000256" key="5">
    <source>
        <dbReference type="ARBA" id="ARBA00023004"/>
    </source>
</evidence>
<keyword evidence="14" id="KW-1185">Reference proteome</keyword>
<keyword evidence="11" id="KW-0732">Signal</keyword>
<accession>A0ABX1RJI7</accession>
<feature type="signal peptide" evidence="11">
    <location>
        <begin position="1"/>
        <end position="31"/>
    </location>
</feature>
<dbReference type="PROSITE" id="PS51318">
    <property type="entry name" value="TAT"/>
    <property type="match status" value="1"/>
</dbReference>
<comment type="cofactor">
    <cofactor evidence="9">
        <name>[2Fe-2S] cluster</name>
        <dbReference type="ChEBI" id="CHEBI:190135"/>
    </cofactor>
</comment>
<dbReference type="Proteomes" id="UP001296706">
    <property type="component" value="Unassembled WGS sequence"/>
</dbReference>
<keyword evidence="3" id="KW-0001">2Fe-2S</keyword>
<sequence>MLVHANLTTPALSRRAVVVGGCSAACVAALAACSSYGSGGAPAPAPAPAPTGAPGAAPSGAAPSGGATGTALTSTSDVPVGGGTIFADQQVVVTQPTAGEFKAFSAICTHQGCTVSQVADGTIDCPCHGSRFAVADGSVVRGPAASPLPAKNITVEGTSIVLA</sequence>
<evidence type="ECO:0000256" key="11">
    <source>
        <dbReference type="SAM" id="SignalP"/>
    </source>
</evidence>
<evidence type="ECO:0000256" key="2">
    <source>
        <dbReference type="ARBA" id="ARBA00015816"/>
    </source>
</evidence>